<proteinExistence type="predicted"/>
<organism evidence="2">
    <name type="scientific">Tanacetum cinerariifolium</name>
    <name type="common">Dalmatian daisy</name>
    <name type="synonym">Chrysanthemum cinerariifolium</name>
    <dbReference type="NCBI Taxonomy" id="118510"/>
    <lineage>
        <taxon>Eukaryota</taxon>
        <taxon>Viridiplantae</taxon>
        <taxon>Streptophyta</taxon>
        <taxon>Embryophyta</taxon>
        <taxon>Tracheophyta</taxon>
        <taxon>Spermatophyta</taxon>
        <taxon>Magnoliopsida</taxon>
        <taxon>eudicotyledons</taxon>
        <taxon>Gunneridae</taxon>
        <taxon>Pentapetalae</taxon>
        <taxon>asterids</taxon>
        <taxon>campanulids</taxon>
        <taxon>Asterales</taxon>
        <taxon>Asteraceae</taxon>
        <taxon>Asteroideae</taxon>
        <taxon>Anthemideae</taxon>
        <taxon>Anthemidinae</taxon>
        <taxon>Tanacetum</taxon>
    </lineage>
</organism>
<reference evidence="2" key="1">
    <citation type="journal article" date="2019" name="Sci. Rep.">
        <title>Draft genome of Tanacetum cinerariifolium, the natural source of mosquito coil.</title>
        <authorList>
            <person name="Yamashiro T."/>
            <person name="Shiraishi A."/>
            <person name="Satake H."/>
            <person name="Nakayama K."/>
        </authorList>
    </citation>
    <scope>NUCLEOTIDE SEQUENCE</scope>
</reference>
<feature type="region of interest" description="Disordered" evidence="1">
    <location>
        <begin position="101"/>
        <end position="141"/>
    </location>
</feature>
<accession>A0A699RUY2</accession>
<dbReference type="EMBL" id="BKCJ011115649">
    <property type="protein sequence ID" value="GFC88457.1"/>
    <property type="molecule type" value="Genomic_DNA"/>
</dbReference>
<dbReference type="AlphaFoldDB" id="A0A699RUY2"/>
<evidence type="ECO:0000313" key="2">
    <source>
        <dbReference type="EMBL" id="GFC88457.1"/>
    </source>
</evidence>
<feature type="non-terminal residue" evidence="2">
    <location>
        <position position="1"/>
    </location>
</feature>
<feature type="compositionally biased region" description="Low complexity" evidence="1">
    <location>
        <begin position="107"/>
        <end position="119"/>
    </location>
</feature>
<name>A0A699RUY2_TANCI</name>
<comment type="caution">
    <text evidence="2">The sequence shown here is derived from an EMBL/GenBank/DDBJ whole genome shotgun (WGS) entry which is preliminary data.</text>
</comment>
<protein>
    <submittedName>
        <fullName evidence="2">Uncharacterized protein</fullName>
    </submittedName>
</protein>
<gene>
    <name evidence="2" type="ORF">Tci_860427</name>
</gene>
<sequence length="181" mass="20681">EPEYSLSMGYKYLNTTPKTESDKIIKSGVEELVQILSENEVTSEDKKECDVPVCENSPIFYDHSEIFSDSNKDDILSNDNVSEDIEYVEASLPEFEFVSLEEENDSDNSFSDNSSPEFETFSDQTEEMRSGSTTTHDDNSFPEYDSFCFEIEPNQKRLINIVKNDISNDSTNDLLLEEVNL</sequence>
<feature type="non-terminal residue" evidence="2">
    <location>
        <position position="181"/>
    </location>
</feature>
<evidence type="ECO:0000256" key="1">
    <source>
        <dbReference type="SAM" id="MobiDB-lite"/>
    </source>
</evidence>